<reference evidence="2" key="1">
    <citation type="submission" date="2023-08" db="EMBL/GenBank/DDBJ databases">
        <authorList>
            <person name="Chen Y."/>
            <person name="Shah S."/>
            <person name="Dougan E. K."/>
            <person name="Thang M."/>
            <person name="Chan C."/>
        </authorList>
    </citation>
    <scope>NUCLEOTIDE SEQUENCE</scope>
</reference>
<feature type="chain" id="PRO_5041459630" evidence="1">
    <location>
        <begin position="27"/>
        <end position="169"/>
    </location>
</feature>
<dbReference type="Proteomes" id="UP001178507">
    <property type="component" value="Unassembled WGS sequence"/>
</dbReference>
<evidence type="ECO:0000256" key="1">
    <source>
        <dbReference type="SAM" id="SignalP"/>
    </source>
</evidence>
<evidence type="ECO:0000313" key="3">
    <source>
        <dbReference type="Proteomes" id="UP001178507"/>
    </source>
</evidence>
<gene>
    <name evidence="2" type="ORF">EVOR1521_LOCUS10515</name>
</gene>
<feature type="signal peptide" evidence="1">
    <location>
        <begin position="1"/>
        <end position="26"/>
    </location>
</feature>
<accession>A0AA36IAT9</accession>
<name>A0AA36IAT9_9DINO</name>
<organism evidence="2 3">
    <name type="scientific">Effrenium voratum</name>
    <dbReference type="NCBI Taxonomy" id="2562239"/>
    <lineage>
        <taxon>Eukaryota</taxon>
        <taxon>Sar</taxon>
        <taxon>Alveolata</taxon>
        <taxon>Dinophyceae</taxon>
        <taxon>Suessiales</taxon>
        <taxon>Symbiodiniaceae</taxon>
        <taxon>Effrenium</taxon>
    </lineage>
</organism>
<evidence type="ECO:0000313" key="2">
    <source>
        <dbReference type="EMBL" id="CAJ1383381.1"/>
    </source>
</evidence>
<comment type="caution">
    <text evidence="2">The sequence shown here is derived from an EMBL/GenBank/DDBJ whole genome shotgun (WGS) entry which is preliminary data.</text>
</comment>
<keyword evidence="3" id="KW-1185">Reference proteome</keyword>
<sequence>MQSRACLFALAAFTGALRLALSGAQGEAPRKPRRLEQIARGAGKREGPSKGNAMELPWWQLEEEAERLMAPRMPFRVEQVSPPPVKKLGYALLDARRRDQASRRTTPQTSRGDVINVKGNDKYVVSKVRFLYDLVGGRYRLRSKVLEVQTPRRYKINEQLADLVPHERQ</sequence>
<keyword evidence="1" id="KW-0732">Signal</keyword>
<dbReference type="EMBL" id="CAUJNA010001010">
    <property type="protein sequence ID" value="CAJ1383381.1"/>
    <property type="molecule type" value="Genomic_DNA"/>
</dbReference>
<dbReference type="AlphaFoldDB" id="A0AA36IAT9"/>
<proteinExistence type="predicted"/>
<protein>
    <submittedName>
        <fullName evidence="2">Uncharacterized protein</fullName>
    </submittedName>
</protein>